<dbReference type="InterPro" id="IPR036047">
    <property type="entry name" value="F-box-like_dom_sf"/>
</dbReference>
<dbReference type="InterPro" id="IPR050796">
    <property type="entry name" value="SCF_F-box_component"/>
</dbReference>
<dbReference type="SMART" id="SM00256">
    <property type="entry name" value="FBOX"/>
    <property type="match status" value="1"/>
</dbReference>
<protein>
    <recommendedName>
        <fullName evidence="1">F-box domain-containing protein</fullName>
    </recommendedName>
</protein>
<dbReference type="InterPro" id="IPR001810">
    <property type="entry name" value="F-box_dom"/>
</dbReference>
<dbReference type="Pfam" id="PF00646">
    <property type="entry name" value="F-box"/>
    <property type="match status" value="1"/>
</dbReference>
<reference evidence="3" key="1">
    <citation type="journal article" date="2019" name="Gigascience">
        <title>De novo genome assembly of the endangered Acer yangbiense, a plant species with extremely small populations endemic to Yunnan Province, China.</title>
        <authorList>
            <person name="Yang J."/>
            <person name="Wariss H.M."/>
            <person name="Tao L."/>
            <person name="Zhang R."/>
            <person name="Yun Q."/>
            <person name="Hollingsworth P."/>
            <person name="Dao Z."/>
            <person name="Luo G."/>
            <person name="Guo H."/>
            <person name="Ma Y."/>
            <person name="Sun W."/>
        </authorList>
    </citation>
    <scope>NUCLEOTIDE SEQUENCE [LARGE SCALE GENOMIC DNA]</scope>
    <source>
        <strain evidence="3">cv. Malutang</strain>
    </source>
</reference>
<evidence type="ECO:0000313" key="3">
    <source>
        <dbReference type="Proteomes" id="UP000323000"/>
    </source>
</evidence>
<feature type="domain" description="F-box" evidence="1">
    <location>
        <begin position="11"/>
        <end position="57"/>
    </location>
</feature>
<dbReference type="PANTHER" id="PTHR31672:SF2">
    <property type="entry name" value="F-BOX DOMAIN-CONTAINING PROTEIN"/>
    <property type="match status" value="1"/>
</dbReference>
<dbReference type="PROSITE" id="PS50181">
    <property type="entry name" value="FBOX"/>
    <property type="match status" value="1"/>
</dbReference>
<name>A0A5C7HXB4_9ROSI</name>
<dbReference type="EMBL" id="VAHF01000005">
    <property type="protein sequence ID" value="TXG61329.1"/>
    <property type="molecule type" value="Genomic_DNA"/>
</dbReference>
<organism evidence="2 3">
    <name type="scientific">Acer yangbiense</name>
    <dbReference type="NCBI Taxonomy" id="1000413"/>
    <lineage>
        <taxon>Eukaryota</taxon>
        <taxon>Viridiplantae</taxon>
        <taxon>Streptophyta</taxon>
        <taxon>Embryophyta</taxon>
        <taxon>Tracheophyta</taxon>
        <taxon>Spermatophyta</taxon>
        <taxon>Magnoliopsida</taxon>
        <taxon>eudicotyledons</taxon>
        <taxon>Gunneridae</taxon>
        <taxon>Pentapetalae</taxon>
        <taxon>rosids</taxon>
        <taxon>malvids</taxon>
        <taxon>Sapindales</taxon>
        <taxon>Sapindaceae</taxon>
        <taxon>Hippocastanoideae</taxon>
        <taxon>Acereae</taxon>
        <taxon>Acer</taxon>
    </lineage>
</organism>
<proteinExistence type="predicted"/>
<dbReference type="SUPFAM" id="SSF81383">
    <property type="entry name" value="F-box domain"/>
    <property type="match status" value="1"/>
</dbReference>
<keyword evidence="3" id="KW-1185">Reference proteome</keyword>
<dbReference type="AlphaFoldDB" id="A0A5C7HXB4"/>
<dbReference type="Proteomes" id="UP000323000">
    <property type="component" value="Chromosome 5"/>
</dbReference>
<dbReference type="OrthoDB" id="661089at2759"/>
<comment type="caution">
    <text evidence="2">The sequence shown here is derived from an EMBL/GenBank/DDBJ whole genome shotgun (WGS) entry which is preliminary data.</text>
</comment>
<accession>A0A5C7HXB4</accession>
<evidence type="ECO:0000259" key="1">
    <source>
        <dbReference type="PROSITE" id="PS50181"/>
    </source>
</evidence>
<dbReference type="PANTHER" id="PTHR31672">
    <property type="entry name" value="BNACNNG10540D PROTEIN"/>
    <property type="match status" value="1"/>
</dbReference>
<gene>
    <name evidence="2" type="ORF">EZV62_012692</name>
</gene>
<sequence>MDNHSNSTTNAISFCLLPSDLIHNILLYLALPEIMGMKLVNKSISYLISDQNFVREINSRSKSASWLFVYKKRWCRNAVLEGFSDQSTRWFKIAIADLLKPVISPFEDLYFMTASANIFLFVSNSKRQVFAVNLVSKTVKEIPASPLGPRGTSSWRRSGMKLVAERDRFRFLFAELVDDRPVLFEYSSETDTWRSMETKENTGNLPRGDEREGDCIFLNVTNRPNGSVVVAVGSQSNNAPPVIIRPRIDVGGNNNNNNDRQQVAVGFSNWGNATDRLHVYGDGHMVIIRSSGVDESSSSEARSVRKLRSIEVWGLSRNGENWEYISRVPSDLMKKISKDYGVMIGCLEKADWVIKIVLMSNHECLWQIFWLSYDMETNSWTWIPLPDCNMKGLNMAGIAFSRGLTLS</sequence>
<evidence type="ECO:0000313" key="2">
    <source>
        <dbReference type="EMBL" id="TXG61329.1"/>
    </source>
</evidence>
<dbReference type="Gene3D" id="1.20.1280.50">
    <property type="match status" value="1"/>
</dbReference>